<accession>A0ABP9NC87</accession>
<feature type="binding site" evidence="10">
    <location>
        <position position="124"/>
    </location>
    <ligand>
        <name>substrate</name>
    </ligand>
</feature>
<evidence type="ECO:0000256" key="1">
    <source>
        <dbReference type="ARBA" id="ARBA00000348"/>
    </source>
</evidence>
<comment type="similarity">
    <text evidence="4 10">Belongs to the SIS family. GmhA subfamily.</text>
</comment>
<gene>
    <name evidence="12" type="primary">lpcA</name>
    <name evidence="10" type="synonym">gmhA</name>
    <name evidence="12" type="ORF">GCM10023211_23400</name>
</gene>
<keyword evidence="9 10" id="KW-0119">Carbohydrate metabolism</keyword>
<dbReference type="Gene3D" id="3.40.50.10490">
    <property type="entry name" value="Glucose-6-phosphate isomerase like protein, domain 1"/>
    <property type="match status" value="1"/>
</dbReference>
<evidence type="ECO:0000256" key="4">
    <source>
        <dbReference type="ARBA" id="ARBA00009894"/>
    </source>
</evidence>
<evidence type="ECO:0000313" key="13">
    <source>
        <dbReference type="Proteomes" id="UP001500171"/>
    </source>
</evidence>
<comment type="function">
    <text evidence="2 10">Catalyzes the isomerization of sedoheptulose 7-phosphate in D-glycero-D-manno-heptose 7-phosphate.</text>
</comment>
<comment type="pathway">
    <text evidence="10">Carbohydrate biosynthesis; D-glycero-D-manno-heptose 7-phosphate biosynthesis; D-glycero-alpha-D-manno-heptose 7-phosphate and D-glycero-beta-D-manno-heptose 7-phosphate from sedoheptulose 7-phosphate: step 1/1.</text>
</comment>
<dbReference type="PROSITE" id="PS51464">
    <property type="entry name" value="SIS"/>
    <property type="match status" value="1"/>
</dbReference>
<dbReference type="EMBL" id="BAABHY010000006">
    <property type="protein sequence ID" value="GAA5114152.1"/>
    <property type="molecule type" value="Genomic_DNA"/>
</dbReference>
<evidence type="ECO:0000259" key="11">
    <source>
        <dbReference type="PROSITE" id="PS51464"/>
    </source>
</evidence>
<keyword evidence="13" id="KW-1185">Reference proteome</keyword>
<keyword evidence="7 10" id="KW-0862">Zinc</keyword>
<feature type="binding site" evidence="10">
    <location>
        <position position="65"/>
    </location>
    <ligand>
        <name>substrate</name>
    </ligand>
</feature>
<dbReference type="EC" id="5.3.1.28" evidence="10"/>
<dbReference type="NCBIfam" id="TIGR00441">
    <property type="entry name" value="gmhA"/>
    <property type="match status" value="1"/>
</dbReference>
<evidence type="ECO:0000256" key="5">
    <source>
        <dbReference type="ARBA" id="ARBA00022490"/>
    </source>
</evidence>
<comment type="catalytic activity">
    <reaction evidence="1 10">
        <text>2 D-sedoheptulose 7-phosphate = D-glycero-alpha-D-manno-heptose 7-phosphate + D-glycero-beta-D-manno-heptose 7-phosphate</text>
        <dbReference type="Rhea" id="RHEA:27489"/>
        <dbReference type="ChEBI" id="CHEBI:57483"/>
        <dbReference type="ChEBI" id="CHEBI:60203"/>
        <dbReference type="ChEBI" id="CHEBI:60204"/>
        <dbReference type="EC" id="5.3.1.28"/>
    </reaction>
</comment>
<dbReference type="CDD" id="cd05006">
    <property type="entry name" value="SIS_GmhA"/>
    <property type="match status" value="1"/>
</dbReference>
<feature type="binding site" evidence="10">
    <location>
        <position position="172"/>
    </location>
    <ligand>
        <name>substrate</name>
    </ligand>
</feature>
<dbReference type="InterPro" id="IPR004515">
    <property type="entry name" value="Phosphoheptose_Isoase"/>
</dbReference>
<comment type="subunit">
    <text evidence="10">Homotetramer.</text>
</comment>
<dbReference type="Pfam" id="PF13580">
    <property type="entry name" value="SIS_2"/>
    <property type="match status" value="1"/>
</dbReference>
<evidence type="ECO:0000256" key="9">
    <source>
        <dbReference type="ARBA" id="ARBA00023277"/>
    </source>
</evidence>
<comment type="caution">
    <text evidence="12">The sequence shown here is derived from an EMBL/GenBank/DDBJ whole genome shotgun (WGS) entry which is preliminary data.</text>
</comment>
<feature type="binding site" evidence="10">
    <location>
        <position position="65"/>
    </location>
    <ligand>
        <name>Zn(2+)</name>
        <dbReference type="ChEBI" id="CHEBI:29105"/>
    </ligand>
</feature>
<protein>
    <recommendedName>
        <fullName evidence="10">Phosphoheptose isomerase</fullName>
        <ecNumber evidence="10">5.3.1.28</ecNumber>
    </recommendedName>
    <alternativeName>
        <fullName evidence="10">Sedoheptulose 7-phosphate isomerase</fullName>
    </alternativeName>
</protein>
<evidence type="ECO:0000256" key="10">
    <source>
        <dbReference type="HAMAP-Rule" id="MF_00067"/>
    </source>
</evidence>
<organism evidence="12 13">
    <name type="scientific">Orbus sasakiae</name>
    <dbReference type="NCBI Taxonomy" id="1078475"/>
    <lineage>
        <taxon>Bacteria</taxon>
        <taxon>Pseudomonadati</taxon>
        <taxon>Pseudomonadota</taxon>
        <taxon>Gammaproteobacteria</taxon>
        <taxon>Orbales</taxon>
        <taxon>Orbaceae</taxon>
        <taxon>Orbus</taxon>
    </lineage>
</organism>
<evidence type="ECO:0000256" key="2">
    <source>
        <dbReference type="ARBA" id="ARBA00003172"/>
    </source>
</evidence>
<dbReference type="PANTHER" id="PTHR30390">
    <property type="entry name" value="SEDOHEPTULOSE 7-PHOSPHATE ISOMERASE / DNAA INITIATOR-ASSOCIATING FACTOR FOR REPLICATION INITIATION"/>
    <property type="match status" value="1"/>
</dbReference>
<evidence type="ECO:0000256" key="8">
    <source>
        <dbReference type="ARBA" id="ARBA00023235"/>
    </source>
</evidence>
<evidence type="ECO:0000256" key="3">
    <source>
        <dbReference type="ARBA" id="ARBA00004496"/>
    </source>
</evidence>
<feature type="binding site" evidence="10">
    <location>
        <begin position="119"/>
        <end position="121"/>
    </location>
    <ligand>
        <name>substrate</name>
    </ligand>
</feature>
<evidence type="ECO:0000256" key="6">
    <source>
        <dbReference type="ARBA" id="ARBA00022723"/>
    </source>
</evidence>
<dbReference type="InterPro" id="IPR001347">
    <property type="entry name" value="SIS_dom"/>
</dbReference>
<feature type="binding site" evidence="10">
    <location>
        <begin position="52"/>
        <end position="54"/>
    </location>
    <ligand>
        <name>substrate</name>
    </ligand>
</feature>
<dbReference type="RefSeq" id="WP_345492443.1">
    <property type="nucleotide sequence ID" value="NZ_BAABHY010000006.1"/>
</dbReference>
<dbReference type="PANTHER" id="PTHR30390:SF7">
    <property type="entry name" value="PHOSPHOHEPTOSE ISOMERASE"/>
    <property type="match status" value="1"/>
</dbReference>
<feature type="domain" description="SIS" evidence="11">
    <location>
        <begin position="37"/>
        <end position="194"/>
    </location>
</feature>
<evidence type="ECO:0000256" key="7">
    <source>
        <dbReference type="ARBA" id="ARBA00022833"/>
    </source>
</evidence>
<comment type="miscellaneous">
    <text evidence="10">The reaction produces a racemic mixture of D-glycero-alpha-D-manno-heptose 7-phosphate and D-glycero-beta-D-manno-heptose 7-phosphate.</text>
</comment>
<feature type="binding site" evidence="10">
    <location>
        <position position="61"/>
    </location>
    <ligand>
        <name>Zn(2+)</name>
        <dbReference type="ChEBI" id="CHEBI:29105"/>
    </ligand>
</feature>
<dbReference type="GO" id="GO:0016853">
    <property type="term" value="F:isomerase activity"/>
    <property type="evidence" value="ECO:0007669"/>
    <property type="project" value="UniProtKB-KW"/>
</dbReference>
<dbReference type="NCBIfam" id="NF001628">
    <property type="entry name" value="PRK00414.1"/>
    <property type="match status" value="1"/>
</dbReference>
<sequence length="194" mass="20838">MYLNEIRSELNQAVDVLAKFIGDDNNIKAIEQAAVMLATSFKQGGKVLSCGNGGSNCDAMHFAEELTGRYRDNRPAYPAIAISDVSHVTCVGNDFGFDAIFSRYVEGVGQKGDVLLGISTSGNSANVIKAINAAKAKGMKVIALTGKDGGKINGLADIEIRVPHFGYADRVQEIHIKIIHILILLIEKEMAKTD</sequence>
<dbReference type="InterPro" id="IPR035461">
    <property type="entry name" value="GmhA/DiaA"/>
</dbReference>
<feature type="binding site" evidence="10">
    <location>
        <position position="180"/>
    </location>
    <ligand>
        <name>Zn(2+)</name>
        <dbReference type="ChEBI" id="CHEBI:29105"/>
    </ligand>
</feature>
<dbReference type="Proteomes" id="UP001500171">
    <property type="component" value="Unassembled WGS sequence"/>
</dbReference>
<feature type="binding site" evidence="10">
    <location>
        <position position="172"/>
    </location>
    <ligand>
        <name>Zn(2+)</name>
        <dbReference type="ChEBI" id="CHEBI:29105"/>
    </ligand>
</feature>
<keyword evidence="5 10" id="KW-0963">Cytoplasm</keyword>
<evidence type="ECO:0000313" key="12">
    <source>
        <dbReference type="EMBL" id="GAA5114152.1"/>
    </source>
</evidence>
<proteinExistence type="inferred from homology"/>
<dbReference type="InterPro" id="IPR050099">
    <property type="entry name" value="SIS_GmhA/DiaA_subfam"/>
</dbReference>
<dbReference type="InterPro" id="IPR046348">
    <property type="entry name" value="SIS_dom_sf"/>
</dbReference>
<dbReference type="SUPFAM" id="SSF53697">
    <property type="entry name" value="SIS domain"/>
    <property type="match status" value="1"/>
</dbReference>
<dbReference type="HAMAP" id="MF_00067">
    <property type="entry name" value="GmhA"/>
    <property type="match status" value="1"/>
</dbReference>
<comment type="cofactor">
    <cofactor evidence="10">
        <name>Zn(2+)</name>
        <dbReference type="ChEBI" id="CHEBI:29105"/>
    </cofactor>
    <text evidence="10">Binds 1 zinc ion per subunit.</text>
</comment>
<feature type="binding site" evidence="10">
    <location>
        <begin position="93"/>
        <end position="94"/>
    </location>
    <ligand>
        <name>substrate</name>
    </ligand>
</feature>
<name>A0ABP9NC87_9GAMM</name>
<comment type="subcellular location">
    <subcellularLocation>
        <location evidence="3 10">Cytoplasm</location>
    </subcellularLocation>
</comment>
<reference evidence="13" key="1">
    <citation type="journal article" date="2019" name="Int. J. Syst. Evol. Microbiol.">
        <title>The Global Catalogue of Microorganisms (GCM) 10K type strain sequencing project: providing services to taxonomists for standard genome sequencing and annotation.</title>
        <authorList>
            <consortium name="The Broad Institute Genomics Platform"/>
            <consortium name="The Broad Institute Genome Sequencing Center for Infectious Disease"/>
            <person name="Wu L."/>
            <person name="Ma J."/>
        </authorList>
    </citation>
    <scope>NUCLEOTIDE SEQUENCE [LARGE SCALE GENOMIC DNA]</scope>
    <source>
        <strain evidence="13">JCM 18050</strain>
    </source>
</reference>
<keyword evidence="8 10" id="KW-0413">Isomerase</keyword>
<keyword evidence="6 10" id="KW-0479">Metal-binding</keyword>